<protein>
    <submittedName>
        <fullName evidence="1">16534_t:CDS:1</fullName>
    </submittedName>
</protein>
<comment type="caution">
    <text evidence="1">The sequence shown here is derived from an EMBL/GenBank/DDBJ whole genome shotgun (WGS) entry which is preliminary data.</text>
</comment>
<dbReference type="Proteomes" id="UP000789342">
    <property type="component" value="Unassembled WGS sequence"/>
</dbReference>
<reference evidence="1" key="1">
    <citation type="submission" date="2021-06" db="EMBL/GenBank/DDBJ databases">
        <authorList>
            <person name="Kallberg Y."/>
            <person name="Tangrot J."/>
            <person name="Rosling A."/>
        </authorList>
    </citation>
    <scope>NUCLEOTIDE SEQUENCE</scope>
    <source>
        <strain evidence="1">CL551</strain>
    </source>
</reference>
<evidence type="ECO:0000313" key="2">
    <source>
        <dbReference type="Proteomes" id="UP000789342"/>
    </source>
</evidence>
<keyword evidence="2" id="KW-1185">Reference proteome</keyword>
<accession>A0A9N9JG79</accession>
<gene>
    <name evidence="1" type="ORF">AMORRO_LOCUS17298</name>
</gene>
<dbReference type="AlphaFoldDB" id="A0A9N9JG79"/>
<name>A0A9N9JG79_9GLOM</name>
<evidence type="ECO:0000313" key="1">
    <source>
        <dbReference type="EMBL" id="CAG8780818.1"/>
    </source>
</evidence>
<dbReference type="EMBL" id="CAJVPV010052554">
    <property type="protein sequence ID" value="CAG8780818.1"/>
    <property type="molecule type" value="Genomic_DNA"/>
</dbReference>
<proteinExistence type="predicted"/>
<organism evidence="1 2">
    <name type="scientific">Acaulospora morrowiae</name>
    <dbReference type="NCBI Taxonomy" id="94023"/>
    <lineage>
        <taxon>Eukaryota</taxon>
        <taxon>Fungi</taxon>
        <taxon>Fungi incertae sedis</taxon>
        <taxon>Mucoromycota</taxon>
        <taxon>Glomeromycotina</taxon>
        <taxon>Glomeromycetes</taxon>
        <taxon>Diversisporales</taxon>
        <taxon>Acaulosporaceae</taxon>
        <taxon>Acaulospora</taxon>
    </lineage>
</organism>
<feature type="non-terminal residue" evidence="1">
    <location>
        <position position="74"/>
    </location>
</feature>
<sequence>PNHVETNPPYLSRLVLAMTCVTSKYYLVQFEKSWARSGVTVILQDLRLSCIAEVIIVAQTITLVTLPEPVSFIL</sequence>